<keyword evidence="4 8" id="KW-0489">Methyltransferase</keyword>
<dbReference type="Pfam" id="PF02390">
    <property type="entry name" value="Methyltransf_4"/>
    <property type="match status" value="1"/>
</dbReference>
<keyword evidence="7" id="KW-0819">tRNA processing</keyword>
<dbReference type="InterPro" id="IPR029063">
    <property type="entry name" value="SAM-dependent_MTases_sf"/>
</dbReference>
<evidence type="ECO:0000256" key="7">
    <source>
        <dbReference type="ARBA" id="ARBA00022694"/>
    </source>
</evidence>
<dbReference type="PANTHER" id="PTHR23417">
    <property type="entry name" value="3-DEOXY-D-MANNO-OCTULOSONIC-ACID TRANSFERASE/TRNA GUANINE-N 7 - -METHYLTRANSFERASE"/>
    <property type="match status" value="1"/>
</dbReference>
<evidence type="ECO:0000256" key="2">
    <source>
        <dbReference type="ARBA" id="ARBA00003015"/>
    </source>
</evidence>
<dbReference type="Proteomes" id="UP000006764">
    <property type="component" value="Chromosome"/>
</dbReference>
<dbReference type="KEGG" id="apac:S7S_08870"/>
<keyword evidence="5 8" id="KW-0808">Transferase</keyword>
<keyword evidence="6" id="KW-0949">S-adenosyl-L-methionine</keyword>
<evidence type="ECO:0000256" key="6">
    <source>
        <dbReference type="ARBA" id="ARBA00022691"/>
    </source>
</evidence>
<dbReference type="RefSeq" id="WP_035204903.1">
    <property type="nucleotide sequence ID" value="NZ_CP004387.1"/>
</dbReference>
<dbReference type="Gene3D" id="3.40.50.150">
    <property type="entry name" value="Vaccinia Virus protein VP39"/>
    <property type="match status" value="1"/>
</dbReference>
<proteinExistence type="predicted"/>
<protein>
    <recommendedName>
        <fullName evidence="3">tRNA (guanine(46)-N(7))-methyltransferase</fullName>
        <ecNumber evidence="3">2.1.1.33</ecNumber>
    </recommendedName>
</protein>
<dbReference type="GO" id="GO:0043527">
    <property type="term" value="C:tRNA methyltransferase complex"/>
    <property type="evidence" value="ECO:0007669"/>
    <property type="project" value="TreeGrafter"/>
</dbReference>
<keyword evidence="9" id="KW-1185">Reference proteome</keyword>
<dbReference type="EMBL" id="CP004387">
    <property type="protein sequence ID" value="AJD48188.1"/>
    <property type="molecule type" value="Genomic_DNA"/>
</dbReference>
<dbReference type="GO" id="GO:0008176">
    <property type="term" value="F:tRNA (guanine(46)-N7)-methyltransferase activity"/>
    <property type="evidence" value="ECO:0007669"/>
    <property type="project" value="UniProtKB-EC"/>
</dbReference>
<dbReference type="STRING" id="391936.S7S_08870"/>
<name>A0A0B4XNW9_9GAMM</name>
<dbReference type="PROSITE" id="PS51625">
    <property type="entry name" value="SAM_MT_TRMB"/>
    <property type="match status" value="1"/>
</dbReference>
<dbReference type="PANTHER" id="PTHR23417:SF14">
    <property type="entry name" value="PENTACOTRIPEPTIDE-REPEAT REGION OF PRORP DOMAIN-CONTAINING PROTEIN"/>
    <property type="match status" value="1"/>
</dbReference>
<evidence type="ECO:0000313" key="8">
    <source>
        <dbReference type="EMBL" id="AJD48188.1"/>
    </source>
</evidence>
<accession>A0A0B4XNW9</accession>
<dbReference type="AlphaFoldDB" id="A0A0B4XNW9"/>
<evidence type="ECO:0000256" key="4">
    <source>
        <dbReference type="ARBA" id="ARBA00022603"/>
    </source>
</evidence>
<evidence type="ECO:0000256" key="5">
    <source>
        <dbReference type="ARBA" id="ARBA00022679"/>
    </source>
</evidence>
<evidence type="ECO:0000313" key="9">
    <source>
        <dbReference type="Proteomes" id="UP000006764"/>
    </source>
</evidence>
<comment type="catalytic activity">
    <reaction evidence="1">
        <text>guanosine(46) in tRNA + S-adenosyl-L-methionine = N(7)-methylguanosine(46) in tRNA + S-adenosyl-L-homocysteine</text>
        <dbReference type="Rhea" id="RHEA:42708"/>
        <dbReference type="Rhea" id="RHEA-COMP:10188"/>
        <dbReference type="Rhea" id="RHEA-COMP:10189"/>
        <dbReference type="ChEBI" id="CHEBI:57856"/>
        <dbReference type="ChEBI" id="CHEBI:59789"/>
        <dbReference type="ChEBI" id="CHEBI:74269"/>
        <dbReference type="ChEBI" id="CHEBI:74480"/>
        <dbReference type="EC" id="2.1.1.33"/>
    </reaction>
</comment>
<dbReference type="InterPro" id="IPR003358">
    <property type="entry name" value="tRNA_(Gua-N-7)_MeTrfase_Trmb"/>
</dbReference>
<reference evidence="8 9" key="1">
    <citation type="journal article" date="2012" name="J. Bacteriol.">
        <title>Genome sequence of an alkane-degrading bacterium, Alcanivorax pacificus type strain W11-5, isolated from deep sea sediment.</title>
        <authorList>
            <person name="Lai Q."/>
            <person name="Shao Z."/>
        </authorList>
    </citation>
    <scope>NUCLEOTIDE SEQUENCE [LARGE SCALE GENOMIC DNA]</scope>
    <source>
        <strain evidence="8 9">W11-5</strain>
    </source>
</reference>
<organism evidence="8 9">
    <name type="scientific">Isoalcanivorax pacificus W11-5</name>
    <dbReference type="NCBI Taxonomy" id="391936"/>
    <lineage>
        <taxon>Bacteria</taxon>
        <taxon>Pseudomonadati</taxon>
        <taxon>Pseudomonadota</taxon>
        <taxon>Gammaproteobacteria</taxon>
        <taxon>Oceanospirillales</taxon>
        <taxon>Alcanivoracaceae</taxon>
        <taxon>Isoalcanivorax</taxon>
    </lineage>
</organism>
<dbReference type="SUPFAM" id="SSF53335">
    <property type="entry name" value="S-adenosyl-L-methionine-dependent methyltransferases"/>
    <property type="match status" value="1"/>
</dbReference>
<dbReference type="EC" id="2.1.1.33" evidence="3"/>
<evidence type="ECO:0000256" key="3">
    <source>
        <dbReference type="ARBA" id="ARBA00011977"/>
    </source>
</evidence>
<dbReference type="HOGENOM" id="CLU_078981_0_0_6"/>
<evidence type="ECO:0000256" key="1">
    <source>
        <dbReference type="ARBA" id="ARBA00000142"/>
    </source>
</evidence>
<sequence length="228" mass="25357">MFGNSHQVASNQDGPHEQLAAVVVRHLAHPWRAPVAAHTRAAFAEAADWRAAQGADRPLVLDSGCGTGRSSVWLAGHYPEALVIGLDQSGERLRRGHLRFDPLPANLLLLRAEAADFWRLAVEAGWRVREHCLFYPNPWPKSAHLRRRWHGHPVFPVLLQLGGQLRLRSNWPVYLEEMRLALALAGVTASISPLPGDVTPVTDFEEKYLASEHPLGELLGNLEARRAR</sequence>
<gene>
    <name evidence="8" type="ORF">S7S_08870</name>
</gene>
<comment type="function">
    <text evidence="2">Catalyzes the formation of N(7)-methylguanine at position 46 (m7G46) in tRNA.</text>
</comment>